<evidence type="ECO:0000313" key="2">
    <source>
        <dbReference type="EMBL" id="ORY26972.1"/>
    </source>
</evidence>
<dbReference type="InterPro" id="IPR029058">
    <property type="entry name" value="AB_hydrolase_fold"/>
</dbReference>
<gene>
    <name evidence="2" type="ORF">BCR39DRAFT_560250</name>
</gene>
<name>A0A1Y2AWQ4_9TREE</name>
<evidence type="ECO:0000259" key="1">
    <source>
        <dbReference type="Pfam" id="PF07859"/>
    </source>
</evidence>
<dbReference type="AlphaFoldDB" id="A0A1Y2AWQ4"/>
<keyword evidence="3" id="KW-1185">Reference proteome</keyword>
<dbReference type="InParanoid" id="A0A1Y2AWQ4"/>
<dbReference type="Proteomes" id="UP000193986">
    <property type="component" value="Unassembled WGS sequence"/>
</dbReference>
<protein>
    <submittedName>
        <fullName evidence="2">Alpha/Beta hydrolase protein</fullName>
    </submittedName>
</protein>
<dbReference type="Gene3D" id="3.40.50.1820">
    <property type="entry name" value="alpha/beta hydrolase"/>
    <property type="match status" value="1"/>
</dbReference>
<keyword evidence="2" id="KW-0378">Hydrolase</keyword>
<proteinExistence type="predicted"/>
<dbReference type="SUPFAM" id="SSF53474">
    <property type="entry name" value="alpha/beta-Hydrolases"/>
    <property type="match status" value="1"/>
</dbReference>
<comment type="caution">
    <text evidence="2">The sequence shown here is derived from an EMBL/GenBank/DDBJ whole genome shotgun (WGS) entry which is preliminary data.</text>
</comment>
<dbReference type="InterPro" id="IPR013094">
    <property type="entry name" value="AB_hydrolase_3"/>
</dbReference>
<accession>A0A1Y2AWQ4</accession>
<evidence type="ECO:0000313" key="3">
    <source>
        <dbReference type="Proteomes" id="UP000193986"/>
    </source>
</evidence>
<reference evidence="2 3" key="1">
    <citation type="submission" date="2016-07" db="EMBL/GenBank/DDBJ databases">
        <title>Pervasive Adenine N6-methylation of Active Genes in Fungi.</title>
        <authorList>
            <consortium name="DOE Joint Genome Institute"/>
            <person name="Mondo S.J."/>
            <person name="Dannebaum R.O."/>
            <person name="Kuo R.C."/>
            <person name="Labutti K."/>
            <person name="Haridas S."/>
            <person name="Kuo A."/>
            <person name="Salamov A."/>
            <person name="Ahrendt S.R."/>
            <person name="Lipzen A."/>
            <person name="Sullivan W."/>
            <person name="Andreopoulos W.B."/>
            <person name="Clum A."/>
            <person name="Lindquist E."/>
            <person name="Daum C."/>
            <person name="Ramamoorthy G.K."/>
            <person name="Gryganskyi A."/>
            <person name="Culley D."/>
            <person name="Magnuson J.K."/>
            <person name="James T.Y."/>
            <person name="O'Malley M.A."/>
            <person name="Stajich J.E."/>
            <person name="Spatafora J.W."/>
            <person name="Visel A."/>
            <person name="Grigoriev I.V."/>
        </authorList>
    </citation>
    <scope>NUCLEOTIDE SEQUENCE [LARGE SCALE GENOMIC DNA]</scope>
    <source>
        <strain evidence="2 3">68-887.2</strain>
    </source>
</reference>
<dbReference type="GO" id="GO:0016787">
    <property type="term" value="F:hydrolase activity"/>
    <property type="evidence" value="ECO:0007669"/>
    <property type="project" value="UniProtKB-KW"/>
</dbReference>
<dbReference type="Pfam" id="PF07859">
    <property type="entry name" value="Abhydrolase_3"/>
    <property type="match status" value="1"/>
</dbReference>
<sequence length="264" mass="29314">MDNIEKVPCYERSPWDDLPVDGEEETFEVEIHKPAHSILVPICLYFPSFLPPTKTTYESSKAERQAIDNLVSKANVLVIVVHFRQNSWDEALSDVKAALQWTLKSAPRFRADRHKIFIASTGLSSALAAALCLFDSSNDPIRYPGAPNKPGRIKGMMMHGPRLDHAKTVATDPLSPLVSPLLATSSDLRRLPPAAIFASKNDTSIEDGIQWSKLLNSNNVKATLTLYDTEDTAEILSSPVFLDTDQEEGAIFVLWESVFHPLLE</sequence>
<feature type="domain" description="Alpha/beta hydrolase fold-3" evidence="1">
    <location>
        <begin position="58"/>
        <end position="229"/>
    </location>
</feature>
<organism evidence="2 3">
    <name type="scientific">Naematelia encephala</name>
    <dbReference type="NCBI Taxonomy" id="71784"/>
    <lineage>
        <taxon>Eukaryota</taxon>
        <taxon>Fungi</taxon>
        <taxon>Dikarya</taxon>
        <taxon>Basidiomycota</taxon>
        <taxon>Agaricomycotina</taxon>
        <taxon>Tremellomycetes</taxon>
        <taxon>Tremellales</taxon>
        <taxon>Naemateliaceae</taxon>
        <taxon>Naematelia</taxon>
    </lineage>
</organism>
<dbReference type="EMBL" id="MCFC01000042">
    <property type="protein sequence ID" value="ORY26972.1"/>
    <property type="molecule type" value="Genomic_DNA"/>
</dbReference>